<name>A0A0F9HFA4_9ZZZZ</name>
<accession>A0A0F9HFA4</accession>
<evidence type="ECO:0000313" key="2">
    <source>
        <dbReference type="EMBL" id="KKL80355.1"/>
    </source>
</evidence>
<reference evidence="2" key="1">
    <citation type="journal article" date="2015" name="Nature">
        <title>Complex archaea that bridge the gap between prokaryotes and eukaryotes.</title>
        <authorList>
            <person name="Spang A."/>
            <person name="Saw J.H."/>
            <person name="Jorgensen S.L."/>
            <person name="Zaremba-Niedzwiedzka K."/>
            <person name="Martijn J."/>
            <person name="Lind A.E."/>
            <person name="van Eijk R."/>
            <person name="Schleper C."/>
            <person name="Guy L."/>
            <person name="Ettema T.J."/>
        </authorList>
    </citation>
    <scope>NUCLEOTIDE SEQUENCE</scope>
</reference>
<gene>
    <name evidence="2" type="ORF">LCGC14_2005570</name>
</gene>
<feature type="transmembrane region" description="Helical" evidence="1">
    <location>
        <begin position="50"/>
        <end position="70"/>
    </location>
</feature>
<comment type="caution">
    <text evidence="2">The sequence shown here is derived from an EMBL/GenBank/DDBJ whole genome shotgun (WGS) entry which is preliminary data.</text>
</comment>
<keyword evidence="1" id="KW-0812">Transmembrane</keyword>
<dbReference type="EMBL" id="LAZR01022877">
    <property type="protein sequence ID" value="KKL80355.1"/>
    <property type="molecule type" value="Genomic_DNA"/>
</dbReference>
<feature type="transmembrane region" description="Helical" evidence="1">
    <location>
        <begin position="20"/>
        <end position="38"/>
    </location>
</feature>
<protein>
    <submittedName>
        <fullName evidence="2">Uncharacterized protein</fullName>
    </submittedName>
</protein>
<keyword evidence="1" id="KW-1133">Transmembrane helix</keyword>
<keyword evidence="1" id="KW-0472">Membrane</keyword>
<proteinExistence type="predicted"/>
<sequence>MKKLSNITDSITGSTIGSGWLTALVLALIALAYSFAGVRGEEPFHLWEHFLLQTASGLLLYTILCLNLLVSSTLIIRKRLAVPDASPRAISKMDASLEIKGQGLEDLNGID</sequence>
<evidence type="ECO:0000256" key="1">
    <source>
        <dbReference type="SAM" id="Phobius"/>
    </source>
</evidence>
<dbReference type="AlphaFoldDB" id="A0A0F9HFA4"/>
<organism evidence="2">
    <name type="scientific">marine sediment metagenome</name>
    <dbReference type="NCBI Taxonomy" id="412755"/>
    <lineage>
        <taxon>unclassified sequences</taxon>
        <taxon>metagenomes</taxon>
        <taxon>ecological metagenomes</taxon>
    </lineage>
</organism>
<feature type="non-terminal residue" evidence="2">
    <location>
        <position position="111"/>
    </location>
</feature>